<comment type="caution">
    <text evidence="1">The sequence shown here is derived from an EMBL/GenBank/DDBJ whole genome shotgun (WGS) entry which is preliminary data.</text>
</comment>
<keyword evidence="2" id="KW-1185">Reference proteome</keyword>
<reference evidence="1" key="1">
    <citation type="submission" date="2022-08" db="EMBL/GenBank/DDBJ databases">
        <authorList>
            <person name="Volokhov D.V."/>
            <person name="Furtak V.A."/>
            <person name="Zagorodnyaya T.A."/>
        </authorList>
    </citation>
    <scope>NUCLEOTIDE SEQUENCE</scope>
    <source>
        <strain evidence="1">CSL10203-ORH2</strain>
    </source>
</reference>
<dbReference type="RefSeq" id="WP_259292267.1">
    <property type="nucleotide sequence ID" value="NZ_JANUXW010000010.1"/>
</dbReference>
<reference evidence="1" key="2">
    <citation type="journal article" date="2023" name="Curr. Microbiol.">
        <title>Neisseria montereyensis sp. nov., Isolated from Oropharynx of California Sea Lion (Zalophus californianus): Genomic, Phylogenetic, and Phenotypic Study.</title>
        <authorList>
            <person name="Volokhov D.V."/>
            <person name="Zagorodnyaya T.A."/>
            <person name="Furtak V.A."/>
            <person name="Nattanmai G."/>
            <person name="Randall L."/>
            <person name="Jose S."/>
            <person name="Gao Y."/>
            <person name="Gulland F.M."/>
            <person name="Eisenberg T."/>
            <person name="Delmonte P."/>
            <person name="Blom J."/>
            <person name="Mitchell K.K."/>
        </authorList>
    </citation>
    <scope>NUCLEOTIDE SEQUENCE</scope>
    <source>
        <strain evidence="1">CSL10203-ORH2</strain>
    </source>
</reference>
<proteinExistence type="predicted"/>
<dbReference type="Proteomes" id="UP001166947">
    <property type="component" value="Unassembled WGS sequence"/>
</dbReference>
<evidence type="ECO:0000313" key="2">
    <source>
        <dbReference type="Proteomes" id="UP001166947"/>
    </source>
</evidence>
<protein>
    <recommendedName>
        <fullName evidence="3">Nickel transporter</fullName>
    </recommendedName>
</protein>
<evidence type="ECO:0000313" key="1">
    <source>
        <dbReference type="EMBL" id="MCS4534506.1"/>
    </source>
</evidence>
<organism evidence="1 2">
    <name type="scientific">Neisseria montereyensis</name>
    <dbReference type="NCBI Taxonomy" id="2973938"/>
    <lineage>
        <taxon>Bacteria</taxon>
        <taxon>Pseudomonadati</taxon>
        <taxon>Pseudomonadota</taxon>
        <taxon>Betaproteobacteria</taxon>
        <taxon>Neisseriales</taxon>
        <taxon>Neisseriaceae</taxon>
        <taxon>Neisseria</taxon>
    </lineage>
</organism>
<gene>
    <name evidence="1" type="ORF">NXS09_09405</name>
</gene>
<dbReference type="EMBL" id="JANUXW010000010">
    <property type="protein sequence ID" value="MCS4534506.1"/>
    <property type="molecule type" value="Genomic_DNA"/>
</dbReference>
<sequence length="174" mass="19976">MKVNQLQELITNSVQGAIDHYKLTANDQNPDWAGFKSEVTNKIFRDIQQNVEYEALKNKLDILFTYEQRYLTLIKDFKEEIKFANTLQEDLRKERAKFFSETLHEVSSTLTNAQIESSVASKWIQDLVLTYTTSLDLSSNLIDENTLDTIGKIREMAQAGNASIGLTEHNEQPK</sequence>
<name>A0ABT2FEA1_9NEIS</name>
<evidence type="ECO:0008006" key="3">
    <source>
        <dbReference type="Google" id="ProtNLM"/>
    </source>
</evidence>
<accession>A0ABT2FEA1</accession>